<dbReference type="Pfam" id="PF00271">
    <property type="entry name" value="Helicase_C"/>
    <property type="match status" value="1"/>
</dbReference>
<evidence type="ECO:0008006" key="8">
    <source>
        <dbReference type="Google" id="ProtNLM"/>
    </source>
</evidence>
<evidence type="ECO:0000313" key="7">
    <source>
        <dbReference type="EMBL" id="KKN84400.1"/>
    </source>
</evidence>
<dbReference type="PANTHER" id="PTHR11274">
    <property type="entry name" value="RAD25/XP-B DNA REPAIR HELICASE"/>
    <property type="match status" value="1"/>
</dbReference>
<dbReference type="Gene3D" id="3.40.50.300">
    <property type="entry name" value="P-loop containing nucleotide triphosphate hydrolases"/>
    <property type="match status" value="2"/>
</dbReference>
<name>A0A0F9TTP2_9ZZZZ</name>
<dbReference type="EMBL" id="LAZR01000171">
    <property type="protein sequence ID" value="KKN84400.1"/>
    <property type="molecule type" value="Genomic_DNA"/>
</dbReference>
<dbReference type="GO" id="GO:0016787">
    <property type="term" value="F:hydrolase activity"/>
    <property type="evidence" value="ECO:0007669"/>
    <property type="project" value="UniProtKB-KW"/>
</dbReference>
<proteinExistence type="predicted"/>
<dbReference type="AlphaFoldDB" id="A0A0F9TTP2"/>
<evidence type="ECO:0000259" key="6">
    <source>
        <dbReference type="PROSITE" id="PS51194"/>
    </source>
</evidence>
<dbReference type="SMART" id="SM00487">
    <property type="entry name" value="DEXDc"/>
    <property type="match status" value="1"/>
</dbReference>
<dbReference type="InterPro" id="IPR050615">
    <property type="entry name" value="ATP-dep_DNA_Helicase"/>
</dbReference>
<dbReference type="InterPro" id="IPR014001">
    <property type="entry name" value="Helicase_ATP-bd"/>
</dbReference>
<evidence type="ECO:0000256" key="1">
    <source>
        <dbReference type="ARBA" id="ARBA00022741"/>
    </source>
</evidence>
<comment type="caution">
    <text evidence="7">The sequence shown here is derived from an EMBL/GenBank/DDBJ whole genome shotgun (WGS) entry which is preliminary data.</text>
</comment>
<feature type="domain" description="Helicase C-terminal" evidence="6">
    <location>
        <begin position="291"/>
        <end position="468"/>
    </location>
</feature>
<gene>
    <name evidence="7" type="ORF">LCGC14_0288620</name>
</gene>
<dbReference type="GO" id="GO:0005524">
    <property type="term" value="F:ATP binding"/>
    <property type="evidence" value="ECO:0007669"/>
    <property type="project" value="UniProtKB-KW"/>
</dbReference>
<reference evidence="7" key="1">
    <citation type="journal article" date="2015" name="Nature">
        <title>Complex archaea that bridge the gap between prokaryotes and eukaryotes.</title>
        <authorList>
            <person name="Spang A."/>
            <person name="Saw J.H."/>
            <person name="Jorgensen S.L."/>
            <person name="Zaremba-Niedzwiedzka K."/>
            <person name="Martijn J."/>
            <person name="Lind A.E."/>
            <person name="van Eijk R."/>
            <person name="Schleper C."/>
            <person name="Guy L."/>
            <person name="Ettema T.J."/>
        </authorList>
    </citation>
    <scope>NUCLEOTIDE SEQUENCE</scope>
</reference>
<dbReference type="PANTHER" id="PTHR11274:SF0">
    <property type="entry name" value="GENERAL TRANSCRIPTION AND DNA REPAIR FACTOR IIH HELICASE SUBUNIT XPB"/>
    <property type="match status" value="1"/>
</dbReference>
<dbReference type="InterPro" id="IPR001650">
    <property type="entry name" value="Helicase_C-like"/>
</dbReference>
<feature type="domain" description="Helicase ATP-binding" evidence="5">
    <location>
        <begin position="110"/>
        <end position="273"/>
    </location>
</feature>
<keyword evidence="1" id="KW-0547">Nucleotide-binding</keyword>
<dbReference type="PROSITE" id="PS51194">
    <property type="entry name" value="HELICASE_CTER"/>
    <property type="match status" value="1"/>
</dbReference>
<dbReference type="Gene3D" id="3.30.780.20">
    <property type="match status" value="1"/>
</dbReference>
<evidence type="ECO:0000256" key="2">
    <source>
        <dbReference type="ARBA" id="ARBA00022801"/>
    </source>
</evidence>
<dbReference type="CDD" id="cd17926">
    <property type="entry name" value="DEXHc_RE"/>
    <property type="match status" value="1"/>
</dbReference>
<dbReference type="GO" id="GO:0004386">
    <property type="term" value="F:helicase activity"/>
    <property type="evidence" value="ECO:0007669"/>
    <property type="project" value="UniProtKB-KW"/>
</dbReference>
<dbReference type="SMART" id="SM00490">
    <property type="entry name" value="HELICc"/>
    <property type="match status" value="1"/>
</dbReference>
<organism evidence="7">
    <name type="scientific">marine sediment metagenome</name>
    <dbReference type="NCBI Taxonomy" id="412755"/>
    <lineage>
        <taxon>unclassified sequences</taxon>
        <taxon>metagenomes</taxon>
        <taxon>ecological metagenomes</taxon>
    </lineage>
</organism>
<dbReference type="Pfam" id="PF04851">
    <property type="entry name" value="ResIII"/>
    <property type="match status" value="1"/>
</dbReference>
<dbReference type="InterPro" id="IPR006935">
    <property type="entry name" value="Helicase/UvrB_N"/>
</dbReference>
<dbReference type="PROSITE" id="PS51192">
    <property type="entry name" value="HELICASE_ATP_BIND_1"/>
    <property type="match status" value="1"/>
</dbReference>
<dbReference type="InterPro" id="IPR049430">
    <property type="entry name" value="UvsW_N_sf"/>
</dbReference>
<keyword evidence="3" id="KW-0347">Helicase</keyword>
<evidence type="ECO:0000259" key="5">
    <source>
        <dbReference type="PROSITE" id="PS51192"/>
    </source>
</evidence>
<keyword evidence="2" id="KW-0378">Hydrolase</keyword>
<dbReference type="GO" id="GO:0003677">
    <property type="term" value="F:DNA binding"/>
    <property type="evidence" value="ECO:0007669"/>
    <property type="project" value="InterPro"/>
</dbReference>
<dbReference type="InterPro" id="IPR027417">
    <property type="entry name" value="P-loop_NTPase"/>
</dbReference>
<sequence>MAHNIITVTNTHARFEGPNIYQARTLLSYRQKGYIFTRAYKRGGWDGWVKIMSPSGRFAAGLTPWLAARLHAEGIDVEVVEERPAAPTVDFRLAGLHNSTVFRQHQTEAIEKAEQGERGVVWHPTAAGKTEVLLELARRIGLPGLILVHRKDLMTQTADRAIKTLGLGRGLEDFDKQDVIGVIGDGKWEPRVLTVATFQTLYRRLKGKEGIETWLREEIGQVHVDEAHHLPAKSYERVMANLWSAKWRYGYSATPYKEEDLETFFKVCSWLGPTIHHVGADELAEQGHLVAVDVFMIAMPKNRISWKKWPEAVEYGIISNTVRNSYIVDLARRLNESRSGAVAILVERLEHGTKLAKMLDCPFIAGKQSTKVRQQAYDDVRAGKLNLLVISKIADEGLDIPPLTFLIMAGGGKAPHLTVQRVGRGMRLSEGKERLFCFDFMDRGKYLEGHSKKRLKTYSSQPAYTCSQVEFEEVCP</sequence>
<accession>A0A0F9TTP2</accession>
<evidence type="ECO:0000256" key="3">
    <source>
        <dbReference type="ARBA" id="ARBA00022806"/>
    </source>
</evidence>
<protein>
    <recommendedName>
        <fullName evidence="8">Helicase ATP-binding domain-containing protein</fullName>
    </recommendedName>
</protein>
<evidence type="ECO:0000256" key="4">
    <source>
        <dbReference type="ARBA" id="ARBA00022840"/>
    </source>
</evidence>
<dbReference type="SUPFAM" id="SSF52540">
    <property type="entry name" value="P-loop containing nucleoside triphosphate hydrolases"/>
    <property type="match status" value="2"/>
</dbReference>
<keyword evidence="4" id="KW-0067">ATP-binding</keyword>